<keyword evidence="3" id="KW-0175">Coiled coil</keyword>
<dbReference type="GO" id="GO:0034456">
    <property type="term" value="C:UTP-C complex"/>
    <property type="evidence" value="ECO:0007669"/>
    <property type="project" value="TreeGrafter"/>
</dbReference>
<comment type="caution">
    <text evidence="6">The sequence shown here is derived from an EMBL/GenBank/DDBJ whole genome shotgun (WGS) entry which is preliminary data.</text>
</comment>
<protein>
    <recommendedName>
        <fullName evidence="5">RRM domain-containing protein</fullName>
    </recommendedName>
</protein>
<feature type="coiled-coil region" evidence="3">
    <location>
        <begin position="247"/>
        <end position="274"/>
    </location>
</feature>
<dbReference type="Gene3D" id="6.10.250.1770">
    <property type="match status" value="1"/>
</dbReference>
<keyword evidence="7" id="KW-1185">Reference proteome</keyword>
<evidence type="ECO:0000313" key="7">
    <source>
        <dbReference type="Proteomes" id="UP001347796"/>
    </source>
</evidence>
<organism evidence="6 7">
    <name type="scientific">Patella caerulea</name>
    <name type="common">Rayed Mediterranean limpet</name>
    <dbReference type="NCBI Taxonomy" id="87958"/>
    <lineage>
        <taxon>Eukaryota</taxon>
        <taxon>Metazoa</taxon>
        <taxon>Spiralia</taxon>
        <taxon>Lophotrochozoa</taxon>
        <taxon>Mollusca</taxon>
        <taxon>Gastropoda</taxon>
        <taxon>Patellogastropoda</taxon>
        <taxon>Patelloidea</taxon>
        <taxon>Patellidae</taxon>
        <taxon>Patella</taxon>
    </lineage>
</organism>
<sequence length="280" mass="32669">METSGAHGSVKISGFSVVPIKFEENSQASHILYFKEHALHRDDSKPKGRSLFIANIPPYCTKEALERIFSEFGIVQSTCFSEDEPQKSTRNKNSNKSTSIYFTDATSVEKKKCFRMGYIIYKDKSSIKKALSSPYEKPFIISTKSNPVLTGMPKWQKEYKVETVNANELQDEIDQYMESYDNKLNQQLEEEKDKEGVADDEGWVTVTKHGKMKPTPRTAVNQKKLSKKERRRKKERELLNFYTFQIKQEKQDRIATLRQKFEEDKERITQMKAARKFKPY</sequence>
<dbReference type="CDD" id="cd12951">
    <property type="entry name" value="RRP7_Rrp7A"/>
    <property type="match status" value="1"/>
</dbReference>
<dbReference type="CDD" id="cd12294">
    <property type="entry name" value="RRM_Rrp7A"/>
    <property type="match status" value="1"/>
</dbReference>
<dbReference type="InterPro" id="IPR040446">
    <property type="entry name" value="RRP7"/>
</dbReference>
<dbReference type="Pfam" id="PF17799">
    <property type="entry name" value="RRM_Rrp7"/>
    <property type="match status" value="1"/>
</dbReference>
<dbReference type="Gene3D" id="3.30.70.330">
    <property type="match status" value="1"/>
</dbReference>
<accession>A0AAN8J934</accession>
<feature type="domain" description="RRM" evidence="5">
    <location>
        <begin position="49"/>
        <end position="166"/>
    </location>
</feature>
<dbReference type="Proteomes" id="UP001347796">
    <property type="component" value="Unassembled WGS sequence"/>
</dbReference>
<evidence type="ECO:0000259" key="5">
    <source>
        <dbReference type="PROSITE" id="PS50102"/>
    </source>
</evidence>
<feature type="region of interest" description="Disordered" evidence="4">
    <location>
        <begin position="208"/>
        <end position="234"/>
    </location>
</feature>
<feature type="coiled-coil region" evidence="3">
    <location>
        <begin position="159"/>
        <end position="186"/>
    </location>
</feature>
<dbReference type="PROSITE" id="PS50102">
    <property type="entry name" value="RRM"/>
    <property type="match status" value="1"/>
</dbReference>
<dbReference type="InterPro" id="IPR024326">
    <property type="entry name" value="RRP7_C"/>
</dbReference>
<dbReference type="GO" id="GO:0006364">
    <property type="term" value="P:rRNA processing"/>
    <property type="evidence" value="ECO:0007669"/>
    <property type="project" value="TreeGrafter"/>
</dbReference>
<proteinExistence type="inferred from homology"/>
<reference evidence="6 7" key="1">
    <citation type="submission" date="2024-01" db="EMBL/GenBank/DDBJ databases">
        <title>The genome of the rayed Mediterranean limpet Patella caerulea (Linnaeus, 1758).</title>
        <authorList>
            <person name="Anh-Thu Weber A."/>
            <person name="Halstead-Nussloch G."/>
        </authorList>
    </citation>
    <scope>NUCLEOTIDE SEQUENCE [LARGE SCALE GENOMIC DNA]</scope>
    <source>
        <strain evidence="6">AATW-2023a</strain>
        <tissue evidence="6">Whole specimen</tissue>
    </source>
</reference>
<dbReference type="PANTHER" id="PTHR13191">
    <property type="entry name" value="RIBOSOMAL RNA PROCESSING PROTEIN 7-RELATED"/>
    <property type="match status" value="1"/>
</dbReference>
<comment type="similarity">
    <text evidence="1">Belongs to the RRP7 family.</text>
</comment>
<gene>
    <name evidence="6" type="ORF">SNE40_018997</name>
</gene>
<dbReference type="AlphaFoldDB" id="A0AAN8J934"/>
<dbReference type="InterPro" id="IPR035979">
    <property type="entry name" value="RBD_domain_sf"/>
</dbReference>
<evidence type="ECO:0000256" key="3">
    <source>
        <dbReference type="SAM" id="Coils"/>
    </source>
</evidence>
<evidence type="ECO:0000256" key="4">
    <source>
        <dbReference type="SAM" id="MobiDB-lite"/>
    </source>
</evidence>
<dbReference type="Pfam" id="PF12923">
    <property type="entry name" value="RRP7"/>
    <property type="match status" value="1"/>
</dbReference>
<dbReference type="InterPro" id="IPR000504">
    <property type="entry name" value="RRM_dom"/>
</dbReference>
<evidence type="ECO:0000256" key="2">
    <source>
        <dbReference type="PROSITE-ProRule" id="PRU00176"/>
    </source>
</evidence>
<dbReference type="InterPro" id="IPR012677">
    <property type="entry name" value="Nucleotide-bd_a/b_plait_sf"/>
</dbReference>
<dbReference type="GO" id="GO:0003723">
    <property type="term" value="F:RNA binding"/>
    <property type="evidence" value="ECO:0007669"/>
    <property type="project" value="UniProtKB-UniRule"/>
</dbReference>
<dbReference type="InterPro" id="IPR034890">
    <property type="entry name" value="Rrp7A_RRM"/>
</dbReference>
<dbReference type="PANTHER" id="PTHR13191:SF0">
    <property type="entry name" value="RIBOSOMAL RNA-PROCESSING PROTEIN 7 HOMOLOG A-RELATED"/>
    <property type="match status" value="1"/>
</dbReference>
<evidence type="ECO:0000256" key="1">
    <source>
        <dbReference type="ARBA" id="ARBA00006110"/>
    </source>
</evidence>
<dbReference type="EMBL" id="JAZGQO010000014">
    <property type="protein sequence ID" value="KAK6170659.1"/>
    <property type="molecule type" value="Genomic_DNA"/>
</dbReference>
<feature type="compositionally biased region" description="Basic residues" evidence="4">
    <location>
        <begin position="224"/>
        <end position="234"/>
    </location>
</feature>
<dbReference type="SMART" id="SM00360">
    <property type="entry name" value="RRM"/>
    <property type="match status" value="1"/>
</dbReference>
<dbReference type="InterPro" id="IPR040447">
    <property type="entry name" value="RRM_Rrp7"/>
</dbReference>
<name>A0AAN8J934_PATCE</name>
<keyword evidence="2" id="KW-0694">RNA-binding</keyword>
<dbReference type="GO" id="GO:0000028">
    <property type="term" value="P:ribosomal small subunit assembly"/>
    <property type="evidence" value="ECO:0007669"/>
    <property type="project" value="TreeGrafter"/>
</dbReference>
<dbReference type="GO" id="GO:0032545">
    <property type="term" value="C:CURI complex"/>
    <property type="evidence" value="ECO:0007669"/>
    <property type="project" value="TreeGrafter"/>
</dbReference>
<dbReference type="SUPFAM" id="SSF54928">
    <property type="entry name" value="RNA-binding domain, RBD"/>
    <property type="match status" value="1"/>
</dbReference>
<evidence type="ECO:0000313" key="6">
    <source>
        <dbReference type="EMBL" id="KAK6170659.1"/>
    </source>
</evidence>